<feature type="compositionally biased region" description="Polar residues" evidence="1">
    <location>
        <begin position="10"/>
        <end position="23"/>
    </location>
</feature>
<dbReference type="AlphaFoldDB" id="A0A9W8X3Q9"/>
<feature type="compositionally biased region" description="Basic and acidic residues" evidence="1">
    <location>
        <begin position="233"/>
        <end position="266"/>
    </location>
</feature>
<feature type="region of interest" description="Disordered" evidence="1">
    <location>
        <begin position="1"/>
        <end position="45"/>
    </location>
</feature>
<evidence type="ECO:0000256" key="1">
    <source>
        <dbReference type="SAM" id="MobiDB-lite"/>
    </source>
</evidence>
<evidence type="ECO:0000313" key="2">
    <source>
        <dbReference type="EMBL" id="KAJ4340283.1"/>
    </source>
</evidence>
<sequence length="626" mass="70573">MRDADEYRSQRNSVPEQRSPTSEQVREYTACDGQRGEPQVPFYDDSNHVAYGWQQMPALPDIHNLVGSTASDPPLSPRSRPQTWPVESPSDDGKDEPSGFNPHPARRQGPRRPRPLTESEGRVSYSRGGNRGFKSFVDAPEAEKEDTNVGAEAVNDRPTSLALAPKDGNQKLGSGRSRMSQSLKLTDGDRQESRPRSRGLMVDETEKPRQANRGAEHMVPLHEEPAPLKIHKKREDKARTERPSTLEQARMLRAEQQRASAMRKDGGVVPEKYGPENEGMEGLVAAITEQLSAYTVQSEPQFEHCSAVPRPLNLKGIEAAKEKRRRVRLESEASNGSSVEGLKDGERFGSVESFATGTSSKFEKLSIPDTSERDGARRKWYKGFRRSDAYLELAREASNRARFAPGLDPLRFGVQTGEISLKQLPVLPLDERRDIIEQGPTIDFYLGNTRVYKRTTRTLLFAICPDVGRHVEPLDGRFVIRLPDGFSNALAVKLAVLYMEQYLLNPKVRTAPWKVEGDITTYIYLAELLACIGMSKVSQDLVGSILRRFRESSLQVEDIRAVWNRDNHTQPSRCIEAMADNIVTFMCIPKLHLFAIEHDIEPKETYEEVVKKRLKCMEDAYAEKEE</sequence>
<name>A0A9W8X3Q9_9PLEO</name>
<feature type="compositionally biased region" description="Basic residues" evidence="1">
    <location>
        <begin position="104"/>
        <end position="114"/>
    </location>
</feature>
<keyword evidence="3" id="KW-1185">Reference proteome</keyword>
<protein>
    <submittedName>
        <fullName evidence="2">Uncharacterized protein</fullName>
    </submittedName>
</protein>
<reference evidence="2" key="1">
    <citation type="submission" date="2022-10" db="EMBL/GenBank/DDBJ databases">
        <title>Tapping the CABI collections for fungal endophytes: first genome assemblies for Collariella, Neodidymelliopsis, Ascochyta clinopodiicola, Didymella pomorum, Didymosphaeria variabile, Neocosmospora piperis and Neocucurbitaria cava.</title>
        <authorList>
            <person name="Hill R."/>
        </authorList>
    </citation>
    <scope>NUCLEOTIDE SEQUENCE</scope>
    <source>
        <strain evidence="2">IMI 360193</strain>
    </source>
</reference>
<gene>
    <name evidence="2" type="ORF">N0V87_002575</name>
</gene>
<evidence type="ECO:0000313" key="3">
    <source>
        <dbReference type="Proteomes" id="UP001140562"/>
    </source>
</evidence>
<dbReference type="Proteomes" id="UP001140562">
    <property type="component" value="Unassembled WGS sequence"/>
</dbReference>
<feature type="region of interest" description="Disordered" evidence="1">
    <location>
        <begin position="63"/>
        <end position="277"/>
    </location>
</feature>
<accession>A0A9W8X3Q9</accession>
<dbReference type="OrthoDB" id="3799761at2759"/>
<organism evidence="2 3">
    <name type="scientific">Didymella glomerata</name>
    <dbReference type="NCBI Taxonomy" id="749621"/>
    <lineage>
        <taxon>Eukaryota</taxon>
        <taxon>Fungi</taxon>
        <taxon>Dikarya</taxon>
        <taxon>Ascomycota</taxon>
        <taxon>Pezizomycotina</taxon>
        <taxon>Dothideomycetes</taxon>
        <taxon>Pleosporomycetidae</taxon>
        <taxon>Pleosporales</taxon>
        <taxon>Pleosporineae</taxon>
        <taxon>Didymellaceae</taxon>
        <taxon>Didymella</taxon>
    </lineage>
</organism>
<feature type="compositionally biased region" description="Basic and acidic residues" evidence="1">
    <location>
        <begin position="204"/>
        <end position="226"/>
    </location>
</feature>
<proteinExistence type="predicted"/>
<dbReference type="EMBL" id="JAPEUV010000017">
    <property type="protein sequence ID" value="KAJ4340283.1"/>
    <property type="molecule type" value="Genomic_DNA"/>
</dbReference>
<feature type="compositionally biased region" description="Basic and acidic residues" evidence="1">
    <location>
        <begin position="186"/>
        <end position="195"/>
    </location>
</feature>
<comment type="caution">
    <text evidence="2">The sequence shown here is derived from an EMBL/GenBank/DDBJ whole genome shotgun (WGS) entry which is preliminary data.</text>
</comment>